<evidence type="ECO:0000313" key="2">
    <source>
        <dbReference type="EMBL" id="KAH3678806.1"/>
    </source>
</evidence>
<evidence type="ECO:0000256" key="1">
    <source>
        <dbReference type="SAM" id="MobiDB-lite"/>
    </source>
</evidence>
<dbReference type="EMBL" id="JAEUBD010000013">
    <property type="protein sequence ID" value="KAH3678806.1"/>
    <property type="molecule type" value="Genomic_DNA"/>
</dbReference>
<proteinExistence type="predicted"/>
<gene>
    <name evidence="2" type="ORF">OGATHE_000075</name>
</gene>
<feature type="region of interest" description="Disordered" evidence="1">
    <location>
        <begin position="64"/>
        <end position="88"/>
    </location>
</feature>
<reference evidence="2" key="1">
    <citation type="journal article" date="2021" name="Open Biol.">
        <title>Shared evolutionary footprints suggest mitochondrial oxidative damage underlies multiple complex I losses in fungi.</title>
        <authorList>
            <person name="Schikora-Tamarit M.A."/>
            <person name="Marcet-Houben M."/>
            <person name="Nosek J."/>
            <person name="Gabaldon T."/>
        </authorList>
    </citation>
    <scope>NUCLEOTIDE SEQUENCE</scope>
    <source>
        <strain evidence="2">NCAIM Y.01608</strain>
    </source>
</reference>
<dbReference type="Proteomes" id="UP000788993">
    <property type="component" value="Unassembled WGS sequence"/>
</dbReference>
<evidence type="ECO:0000313" key="3">
    <source>
        <dbReference type="Proteomes" id="UP000788993"/>
    </source>
</evidence>
<accession>A0A9P8PUZ5</accession>
<sequence>MRNEEKDPARVDGIPQSHKFDDHLLPTKRLLENTGARTSPFSTDRLAMLLPFFVDFPGSANHHFQPLVQQPNALDHPSQYPGNERPATEPKQVDLVAVHIVPHQIRVCLDHVIIDGEGHQLVKVGLYVLNGGGEPAAVVEFPEPRPDVVADPR</sequence>
<organism evidence="2 3">
    <name type="scientific">Ogataea polymorpha</name>
    <dbReference type="NCBI Taxonomy" id="460523"/>
    <lineage>
        <taxon>Eukaryota</taxon>
        <taxon>Fungi</taxon>
        <taxon>Dikarya</taxon>
        <taxon>Ascomycota</taxon>
        <taxon>Saccharomycotina</taxon>
        <taxon>Pichiomycetes</taxon>
        <taxon>Pichiales</taxon>
        <taxon>Pichiaceae</taxon>
        <taxon>Ogataea</taxon>
    </lineage>
</organism>
<dbReference type="AlphaFoldDB" id="A0A9P8PUZ5"/>
<protein>
    <submittedName>
        <fullName evidence="2">Uncharacterized protein</fullName>
    </submittedName>
</protein>
<name>A0A9P8PUZ5_9ASCO</name>
<reference evidence="2" key="2">
    <citation type="submission" date="2021-01" db="EMBL/GenBank/DDBJ databases">
        <authorList>
            <person name="Schikora-Tamarit M.A."/>
        </authorList>
    </citation>
    <scope>NUCLEOTIDE SEQUENCE</scope>
    <source>
        <strain evidence="2">NCAIM Y.01608</strain>
    </source>
</reference>
<keyword evidence="3" id="KW-1185">Reference proteome</keyword>
<comment type="caution">
    <text evidence="2">The sequence shown here is derived from an EMBL/GenBank/DDBJ whole genome shotgun (WGS) entry which is preliminary data.</text>
</comment>